<sequence>MFRAVVRPRMLGLLTLAVLFALGCVVAGLWQWGVAQDRGSKSMSDDSARPVVALDSVLKPQQQFPDNGSLQPVRFKGHYEPSGQVVVSGRLLHGVHGYWVVTPVVVDSTGARIPVVRGFVAKPAQATAPSTKPVTVTGDLAPGEAPSASNSPAGQLTTVDLAALLTKWGGNIYNGFVFVTAEQPPVHTAGVQAFPPPQPGNGGLSLVNAGYALQWWSFAAFAFFIYFRELRREAHPELRAGEATPDNRAGDNPAIHNDETEGSHV</sequence>
<organism evidence="8 9">
    <name type="scientific">Flexivirga alba</name>
    <dbReference type="NCBI Taxonomy" id="702742"/>
    <lineage>
        <taxon>Bacteria</taxon>
        <taxon>Bacillati</taxon>
        <taxon>Actinomycetota</taxon>
        <taxon>Actinomycetes</taxon>
        <taxon>Micrococcales</taxon>
        <taxon>Dermacoccaceae</taxon>
        <taxon>Flexivirga</taxon>
    </lineage>
</organism>
<reference evidence="9" key="1">
    <citation type="journal article" date="2019" name="Int. J. Syst. Evol. Microbiol.">
        <title>The Global Catalogue of Microorganisms (GCM) 10K type strain sequencing project: providing services to taxonomists for standard genome sequencing and annotation.</title>
        <authorList>
            <consortium name="The Broad Institute Genomics Platform"/>
            <consortium name="The Broad Institute Genome Sequencing Center for Infectious Disease"/>
            <person name="Wu L."/>
            <person name="Ma J."/>
        </authorList>
    </citation>
    <scope>NUCLEOTIDE SEQUENCE [LARGE SCALE GENOMIC DNA]</scope>
    <source>
        <strain evidence="9">CCUG 58127</strain>
    </source>
</reference>
<keyword evidence="9" id="KW-1185">Reference proteome</keyword>
<evidence type="ECO:0000256" key="1">
    <source>
        <dbReference type="ARBA" id="ARBA00004370"/>
    </source>
</evidence>
<evidence type="ECO:0000256" key="5">
    <source>
        <dbReference type="ARBA" id="ARBA00023136"/>
    </source>
</evidence>
<dbReference type="CDD" id="cd06662">
    <property type="entry name" value="SURF1"/>
    <property type="match status" value="1"/>
</dbReference>
<dbReference type="InterPro" id="IPR045214">
    <property type="entry name" value="Surf1/Surf4"/>
</dbReference>
<keyword evidence="6" id="KW-1003">Cell membrane</keyword>
<name>A0ABW2AMM0_9MICO</name>
<dbReference type="Proteomes" id="UP001596298">
    <property type="component" value="Unassembled WGS sequence"/>
</dbReference>
<evidence type="ECO:0000256" key="4">
    <source>
        <dbReference type="ARBA" id="ARBA00022989"/>
    </source>
</evidence>
<evidence type="ECO:0000256" key="7">
    <source>
        <dbReference type="SAM" id="MobiDB-lite"/>
    </source>
</evidence>
<feature type="region of interest" description="Disordered" evidence="7">
    <location>
        <begin position="240"/>
        <end position="265"/>
    </location>
</feature>
<dbReference type="PANTHER" id="PTHR23427:SF2">
    <property type="entry name" value="SURFEIT LOCUS PROTEIN 1"/>
    <property type="match status" value="1"/>
</dbReference>
<dbReference type="RefSeq" id="WP_382404731.1">
    <property type="nucleotide sequence ID" value="NZ_JBHSWH010000001.1"/>
</dbReference>
<dbReference type="Pfam" id="PF02104">
    <property type="entry name" value="SURF1"/>
    <property type="match status" value="1"/>
</dbReference>
<evidence type="ECO:0000256" key="2">
    <source>
        <dbReference type="ARBA" id="ARBA00007165"/>
    </source>
</evidence>
<dbReference type="PROSITE" id="PS51257">
    <property type="entry name" value="PROKAR_LIPOPROTEIN"/>
    <property type="match status" value="1"/>
</dbReference>
<evidence type="ECO:0000313" key="8">
    <source>
        <dbReference type="EMBL" id="MFC6708070.1"/>
    </source>
</evidence>
<dbReference type="EMBL" id="JBHSWH010000001">
    <property type="protein sequence ID" value="MFC6708070.1"/>
    <property type="molecule type" value="Genomic_DNA"/>
</dbReference>
<comment type="similarity">
    <text evidence="2 6">Belongs to the SURF1 family.</text>
</comment>
<feature type="compositionally biased region" description="Basic and acidic residues" evidence="7">
    <location>
        <begin position="256"/>
        <end position="265"/>
    </location>
</feature>
<evidence type="ECO:0000313" key="9">
    <source>
        <dbReference type="Proteomes" id="UP001596298"/>
    </source>
</evidence>
<dbReference type="InterPro" id="IPR002994">
    <property type="entry name" value="Surf1/Shy1"/>
</dbReference>
<keyword evidence="3" id="KW-0812">Transmembrane</keyword>
<protein>
    <recommendedName>
        <fullName evidence="6">SURF1-like protein</fullName>
    </recommendedName>
</protein>
<proteinExistence type="inferred from homology"/>
<comment type="subcellular location">
    <subcellularLocation>
        <location evidence="6">Cell membrane</location>
        <topology evidence="6">Multi-pass membrane protein</topology>
    </subcellularLocation>
    <subcellularLocation>
        <location evidence="1">Membrane</location>
    </subcellularLocation>
</comment>
<keyword evidence="4" id="KW-1133">Transmembrane helix</keyword>
<accession>A0ABW2AMM0</accession>
<comment type="caution">
    <text evidence="8">The sequence shown here is derived from an EMBL/GenBank/DDBJ whole genome shotgun (WGS) entry which is preliminary data.</text>
</comment>
<evidence type="ECO:0000256" key="3">
    <source>
        <dbReference type="ARBA" id="ARBA00022692"/>
    </source>
</evidence>
<gene>
    <name evidence="8" type="ORF">ACFQDH_23230</name>
</gene>
<keyword evidence="5" id="KW-0472">Membrane</keyword>
<evidence type="ECO:0000256" key="6">
    <source>
        <dbReference type="RuleBase" id="RU363076"/>
    </source>
</evidence>
<dbReference type="PANTHER" id="PTHR23427">
    <property type="entry name" value="SURFEIT LOCUS PROTEIN"/>
    <property type="match status" value="1"/>
</dbReference>
<dbReference type="PROSITE" id="PS50895">
    <property type="entry name" value="SURF1"/>
    <property type="match status" value="1"/>
</dbReference>